<feature type="binding site" evidence="1">
    <location>
        <begin position="11"/>
        <end position="16"/>
    </location>
    <ligand>
        <name>ATP</name>
        <dbReference type="ChEBI" id="CHEBI:30616"/>
    </ligand>
</feature>
<dbReference type="InterPro" id="IPR027417">
    <property type="entry name" value="P-loop_NTPase"/>
</dbReference>
<dbReference type="PANTHER" id="PTHR43210:SF5">
    <property type="entry name" value="DETHIOBIOTIN SYNTHETASE"/>
    <property type="match status" value="1"/>
</dbReference>
<dbReference type="GO" id="GO:0000287">
    <property type="term" value="F:magnesium ion binding"/>
    <property type="evidence" value="ECO:0007669"/>
    <property type="project" value="UniProtKB-UniRule"/>
</dbReference>
<keyword evidence="1" id="KW-0460">Magnesium</keyword>
<comment type="catalytic activity">
    <reaction evidence="1">
        <text>(7R,8S)-7,8-diammoniononanoate + CO2 + ATP = (4R,5S)-dethiobiotin + ADP + phosphate + 3 H(+)</text>
        <dbReference type="Rhea" id="RHEA:15805"/>
        <dbReference type="ChEBI" id="CHEBI:15378"/>
        <dbReference type="ChEBI" id="CHEBI:16526"/>
        <dbReference type="ChEBI" id="CHEBI:30616"/>
        <dbReference type="ChEBI" id="CHEBI:43474"/>
        <dbReference type="ChEBI" id="CHEBI:149469"/>
        <dbReference type="ChEBI" id="CHEBI:149473"/>
        <dbReference type="ChEBI" id="CHEBI:456216"/>
        <dbReference type="EC" id="6.3.3.3"/>
    </reaction>
</comment>
<dbReference type="NCBIfam" id="TIGR00347">
    <property type="entry name" value="bioD"/>
    <property type="match status" value="1"/>
</dbReference>
<feature type="binding site" evidence="1">
    <location>
        <position position="52"/>
    </location>
    <ligand>
        <name>ATP</name>
        <dbReference type="ChEBI" id="CHEBI:30616"/>
    </ligand>
</feature>
<dbReference type="InterPro" id="IPR004472">
    <property type="entry name" value="DTB_synth_BioD"/>
</dbReference>
<dbReference type="GO" id="GO:0004141">
    <property type="term" value="F:dethiobiotin synthase activity"/>
    <property type="evidence" value="ECO:0007669"/>
    <property type="project" value="UniProtKB-UniRule"/>
</dbReference>
<dbReference type="SUPFAM" id="SSF52540">
    <property type="entry name" value="P-loop containing nucleoside triphosphate hydrolases"/>
    <property type="match status" value="1"/>
</dbReference>
<dbReference type="EMBL" id="SHLA01000001">
    <property type="protein sequence ID" value="RZU63503.1"/>
    <property type="molecule type" value="Genomic_DNA"/>
</dbReference>
<dbReference type="CDD" id="cd03109">
    <property type="entry name" value="DTBS"/>
    <property type="match status" value="1"/>
</dbReference>
<feature type="binding site" evidence="1">
    <location>
        <position position="52"/>
    </location>
    <ligand>
        <name>Mg(2+)</name>
        <dbReference type="ChEBI" id="CHEBI:18420"/>
    </ligand>
</feature>
<evidence type="ECO:0000313" key="2">
    <source>
        <dbReference type="EMBL" id="RZU63503.1"/>
    </source>
</evidence>
<comment type="subcellular location">
    <subcellularLocation>
        <location evidence="1">Cytoplasm</location>
    </subcellularLocation>
</comment>
<keyword evidence="1" id="KW-0436">Ligase</keyword>
<comment type="function">
    <text evidence="1">Catalyzes a mechanistically unusual reaction, the ATP-dependent insertion of CO2 between the N7 and N8 nitrogen atoms of 7,8-diaminopelargonic acid (DAPA, also called 7,8-diammoniononanoate) to form a ureido ring.</text>
</comment>
<accession>A0A4Q8AI75</accession>
<dbReference type="Gene3D" id="3.40.50.300">
    <property type="entry name" value="P-loop containing nucleotide triphosphate hydrolases"/>
    <property type="match status" value="1"/>
</dbReference>
<comment type="subunit">
    <text evidence="1">Homodimer.</text>
</comment>
<comment type="caution">
    <text evidence="2">The sequence shown here is derived from an EMBL/GenBank/DDBJ whole genome shotgun (WGS) entry which is preliminary data.</text>
</comment>
<keyword evidence="1" id="KW-0479">Metal-binding</keyword>
<feature type="active site" evidence="1">
    <location>
        <position position="36"/>
    </location>
</feature>
<organism evidence="2 3">
    <name type="scientific">Zhihengliuella halotolerans</name>
    <dbReference type="NCBI Taxonomy" id="370736"/>
    <lineage>
        <taxon>Bacteria</taxon>
        <taxon>Bacillati</taxon>
        <taxon>Actinomycetota</taxon>
        <taxon>Actinomycetes</taxon>
        <taxon>Micrococcales</taxon>
        <taxon>Micrococcaceae</taxon>
        <taxon>Zhihengliuella</taxon>
    </lineage>
</organism>
<proteinExistence type="inferred from homology"/>
<dbReference type="Proteomes" id="UP000292685">
    <property type="component" value="Unassembled WGS sequence"/>
</dbReference>
<comment type="similarity">
    <text evidence="1">Belongs to the dethiobiotin synthetase family.</text>
</comment>
<dbReference type="GO" id="GO:0005524">
    <property type="term" value="F:ATP binding"/>
    <property type="evidence" value="ECO:0007669"/>
    <property type="project" value="UniProtKB-UniRule"/>
</dbReference>
<reference evidence="2 3" key="1">
    <citation type="submission" date="2019-02" db="EMBL/GenBank/DDBJ databases">
        <title>Sequencing the genomes of 1000 actinobacteria strains.</title>
        <authorList>
            <person name="Klenk H.-P."/>
        </authorList>
    </citation>
    <scope>NUCLEOTIDE SEQUENCE [LARGE SCALE GENOMIC DNA]</scope>
    <source>
        <strain evidence="2 3">DSM 17364</strain>
    </source>
</reference>
<comment type="caution">
    <text evidence="1">Lacks conserved residue(s) required for the propagation of feature annotation.</text>
</comment>
<dbReference type="UniPathway" id="UPA00078">
    <property type="reaction ID" value="UER00161"/>
</dbReference>
<dbReference type="AlphaFoldDB" id="A0A4Q8AI75"/>
<evidence type="ECO:0000313" key="3">
    <source>
        <dbReference type="Proteomes" id="UP000292685"/>
    </source>
</evidence>
<keyword evidence="1" id="KW-0547">Nucleotide-binding</keyword>
<evidence type="ECO:0000256" key="1">
    <source>
        <dbReference type="HAMAP-Rule" id="MF_00336"/>
    </source>
</evidence>
<dbReference type="PIRSF" id="PIRSF006755">
    <property type="entry name" value="DTB_synth"/>
    <property type="match status" value="1"/>
</dbReference>
<feature type="binding site" evidence="1">
    <location>
        <begin position="112"/>
        <end position="115"/>
    </location>
    <ligand>
        <name>ATP</name>
        <dbReference type="ChEBI" id="CHEBI:30616"/>
    </ligand>
</feature>
<dbReference type="RefSeq" id="WP_130451859.1">
    <property type="nucleotide sequence ID" value="NZ_SHLA01000001.1"/>
</dbReference>
<keyword evidence="1" id="KW-0093">Biotin biosynthesis</keyword>
<comment type="cofactor">
    <cofactor evidence="1">
        <name>Mg(2+)</name>
        <dbReference type="ChEBI" id="CHEBI:18420"/>
    </cofactor>
</comment>
<dbReference type="HAMAP" id="MF_00336">
    <property type="entry name" value="BioD"/>
    <property type="match status" value="1"/>
</dbReference>
<dbReference type="GO" id="GO:0009102">
    <property type="term" value="P:biotin biosynthetic process"/>
    <property type="evidence" value="ECO:0007669"/>
    <property type="project" value="UniProtKB-UniRule"/>
</dbReference>
<dbReference type="Pfam" id="PF13500">
    <property type="entry name" value="AAA_26"/>
    <property type="match status" value="1"/>
</dbReference>
<dbReference type="OrthoDB" id="9802610at2"/>
<feature type="binding site" evidence="1">
    <location>
        <position position="112"/>
    </location>
    <ligand>
        <name>Mg(2+)</name>
        <dbReference type="ChEBI" id="CHEBI:18420"/>
    </ligand>
</feature>
<comment type="pathway">
    <text evidence="1">Cofactor biosynthesis; biotin biosynthesis; biotin from 7,8-diaminononanoate: step 1/2.</text>
</comment>
<keyword evidence="1" id="KW-0067">ATP-binding</keyword>
<name>A0A4Q8AI75_9MICC</name>
<sequence>MILVITGTDTGVGKTVVTAALAAAHLAAGRTVAVYKPVQTGEPAAGESRGGDIGEVERLAGAGVVLAEGARFAEPMAPMAAAAAEGRALPGFEEHVAAIGRLRARVDVVLVEGAGGLLVRLTAAGHTIADVCRAADGRLVVVARAGLGTLNHTELTLEAAAARGVPAAGVVLGAWPADAGPIEESNADTLRRVCAAAGVGWWGALPEGSGAWDADRFGAAAVGWFGGVRGRDPVPAGAVAQPNV</sequence>
<keyword evidence="1" id="KW-0963">Cytoplasm</keyword>
<dbReference type="EC" id="6.3.3.3" evidence="1"/>
<gene>
    <name evidence="1" type="primary">bioD</name>
    <name evidence="2" type="ORF">EV380_3124</name>
</gene>
<dbReference type="GO" id="GO:0005829">
    <property type="term" value="C:cytosol"/>
    <property type="evidence" value="ECO:0007669"/>
    <property type="project" value="TreeGrafter"/>
</dbReference>
<protein>
    <recommendedName>
        <fullName evidence="1">ATP-dependent dethiobiotin synthetase BioD</fullName>
        <ecNumber evidence="1">6.3.3.3</ecNumber>
    </recommendedName>
    <alternativeName>
        <fullName evidence="1">DTB synthetase</fullName>
        <shortName evidence="1">DTBS</shortName>
    </alternativeName>
    <alternativeName>
        <fullName evidence="1">Dethiobiotin synthase</fullName>
    </alternativeName>
</protein>
<feature type="binding site" evidence="1">
    <location>
        <begin position="206"/>
        <end position="208"/>
    </location>
    <ligand>
        <name>ATP</name>
        <dbReference type="ChEBI" id="CHEBI:30616"/>
    </ligand>
</feature>
<feature type="binding site" evidence="1">
    <location>
        <position position="15"/>
    </location>
    <ligand>
        <name>Mg(2+)</name>
        <dbReference type="ChEBI" id="CHEBI:18420"/>
    </ligand>
</feature>
<dbReference type="PANTHER" id="PTHR43210">
    <property type="entry name" value="DETHIOBIOTIN SYNTHETASE"/>
    <property type="match status" value="1"/>
</dbReference>
<keyword evidence="3" id="KW-1185">Reference proteome</keyword>
<feature type="binding site" evidence="1">
    <location>
        <position position="40"/>
    </location>
    <ligand>
        <name>substrate</name>
    </ligand>
</feature>